<feature type="compositionally biased region" description="Polar residues" evidence="1">
    <location>
        <begin position="29"/>
        <end position="38"/>
    </location>
</feature>
<dbReference type="EMBL" id="CAMAPE010000051">
    <property type="protein sequence ID" value="CAH9108521.1"/>
    <property type="molecule type" value="Genomic_DNA"/>
</dbReference>
<proteinExistence type="predicted"/>
<dbReference type="AlphaFoldDB" id="A0A9P0ZQM0"/>
<comment type="caution">
    <text evidence="2">The sequence shown here is derived from an EMBL/GenBank/DDBJ whole genome shotgun (WGS) entry which is preliminary data.</text>
</comment>
<name>A0A9P0ZQM0_CUSEU</name>
<evidence type="ECO:0000256" key="1">
    <source>
        <dbReference type="SAM" id="MobiDB-lite"/>
    </source>
</evidence>
<feature type="region of interest" description="Disordered" evidence="1">
    <location>
        <begin position="23"/>
        <end position="115"/>
    </location>
</feature>
<protein>
    <submittedName>
        <fullName evidence="2">Uncharacterized protein</fullName>
    </submittedName>
</protein>
<evidence type="ECO:0000313" key="3">
    <source>
        <dbReference type="Proteomes" id="UP001152484"/>
    </source>
</evidence>
<dbReference type="Proteomes" id="UP001152484">
    <property type="component" value="Unassembled WGS sequence"/>
</dbReference>
<accession>A0A9P0ZQM0</accession>
<gene>
    <name evidence="2" type="ORF">CEURO_LOCUS18171</name>
</gene>
<evidence type="ECO:0000313" key="2">
    <source>
        <dbReference type="EMBL" id="CAH9108521.1"/>
    </source>
</evidence>
<organism evidence="2 3">
    <name type="scientific">Cuscuta europaea</name>
    <name type="common">European dodder</name>
    <dbReference type="NCBI Taxonomy" id="41803"/>
    <lineage>
        <taxon>Eukaryota</taxon>
        <taxon>Viridiplantae</taxon>
        <taxon>Streptophyta</taxon>
        <taxon>Embryophyta</taxon>
        <taxon>Tracheophyta</taxon>
        <taxon>Spermatophyta</taxon>
        <taxon>Magnoliopsida</taxon>
        <taxon>eudicotyledons</taxon>
        <taxon>Gunneridae</taxon>
        <taxon>Pentapetalae</taxon>
        <taxon>asterids</taxon>
        <taxon>lamiids</taxon>
        <taxon>Solanales</taxon>
        <taxon>Convolvulaceae</taxon>
        <taxon>Cuscuteae</taxon>
        <taxon>Cuscuta</taxon>
        <taxon>Cuscuta subgen. Cuscuta</taxon>
    </lineage>
</organism>
<keyword evidence="3" id="KW-1185">Reference proteome</keyword>
<sequence>MHTLFLSIFFIIFKKSQKIKDPNFKHGRTMQQRRASLQRSEETEMGEMGVGDPGAGDENEDMVGELRHAGDGGGSLRRGGFPLQGAARAAQLPGAGGGFSSAGQFSARGRQTGGS</sequence>
<reference evidence="2" key="1">
    <citation type="submission" date="2022-07" db="EMBL/GenBank/DDBJ databases">
        <authorList>
            <person name="Macas J."/>
            <person name="Novak P."/>
            <person name="Neumann P."/>
        </authorList>
    </citation>
    <scope>NUCLEOTIDE SEQUENCE</scope>
</reference>